<protein>
    <submittedName>
        <fullName evidence="5">von Willebrand factor A domain-containing protein 1</fullName>
    </submittedName>
</protein>
<dbReference type="InterPro" id="IPR050991">
    <property type="entry name" value="ECM_Regulatory_Proteins"/>
</dbReference>
<dbReference type="PROSITE" id="PS50234">
    <property type="entry name" value="VWFA"/>
    <property type="match status" value="1"/>
</dbReference>
<dbReference type="SMART" id="SM00060">
    <property type="entry name" value="FN3"/>
    <property type="match status" value="3"/>
</dbReference>
<evidence type="ECO:0000313" key="6">
    <source>
        <dbReference type="Proteomes" id="UP000830375"/>
    </source>
</evidence>
<evidence type="ECO:0000259" key="4">
    <source>
        <dbReference type="PROSITE" id="PS50853"/>
    </source>
</evidence>
<dbReference type="InterPro" id="IPR002035">
    <property type="entry name" value="VWF_A"/>
</dbReference>
<feature type="domain" description="Fibronectin type-III" evidence="4">
    <location>
        <begin position="170"/>
        <end position="255"/>
    </location>
</feature>
<dbReference type="EMBL" id="JACTAM010000022">
    <property type="protein sequence ID" value="KAI2650845.1"/>
    <property type="molecule type" value="Genomic_DNA"/>
</dbReference>
<reference evidence="5 6" key="1">
    <citation type="submission" date="2022-01" db="EMBL/GenBank/DDBJ databases">
        <title>A high-quality chromosome-level genome assembly of rohu carp, Labeo rohita.</title>
        <authorList>
            <person name="Arick M.A. II"/>
            <person name="Hsu C.-Y."/>
            <person name="Magbanua Z."/>
            <person name="Pechanova O."/>
            <person name="Grover C."/>
            <person name="Miller E."/>
            <person name="Thrash A."/>
            <person name="Ezzel L."/>
            <person name="Alam S."/>
            <person name="Benzie J."/>
            <person name="Hamilton M."/>
            <person name="Karsi A."/>
            <person name="Lawrence M.L."/>
            <person name="Peterson D.G."/>
        </authorList>
    </citation>
    <scope>NUCLEOTIDE SEQUENCE [LARGE SCALE GENOMIC DNA]</scope>
    <source>
        <strain evidence="6">BAU-BD-2019</strain>
        <tissue evidence="5">Blood</tissue>
    </source>
</reference>
<dbReference type="PANTHER" id="PTHR46708:SF2">
    <property type="entry name" value="FIBRONECTIN TYPE-III DOMAIN-CONTAINING PROTEIN"/>
    <property type="match status" value="1"/>
</dbReference>
<dbReference type="PROSITE" id="PS50853">
    <property type="entry name" value="FN3"/>
    <property type="match status" value="2"/>
</dbReference>
<evidence type="ECO:0000259" key="3">
    <source>
        <dbReference type="PROSITE" id="PS50234"/>
    </source>
</evidence>
<sequence length="437" mass="47707">MNLCVCLCPLASDCCEGDVLLLLDSSGSVQSYEFSLLLPFLSELLRPFQLGRGHVRVGLVQVGTEPRLEFDLDAHDSQDTLQEALLSTRQLHGDTNTEAALRLVQSLLRPQAPPTVLLWLTDGVEPGAGNYQLLRRVVTPPIEAHLHFVNIDDISIITEDLREAITGVMCAARLQVRDLRSSSATLHWRPPGSYSLHYRPDPSDGSSSTLSLPADTSWTELTRLTPDTTYTAWITADNNISHRRTASVSFRTLPERFGPVTVTVSDSGPAHLRVSWSPVQPEQVQQYHVEYGEIPRGPVQTLTLPSHQSSALLTGLHSDSEYLITISALHSSGQQRAMSVRACTAEALVPLADLRLTPTGWGSVQVEWEGQGAGLLGYWLSWKNEDQPSSSSSSSLYLPPHSQSTVLTGVGRRGRVCVSPVYAHARGEGLCCTSETV</sequence>
<dbReference type="SUPFAM" id="SSF53300">
    <property type="entry name" value="vWA-like"/>
    <property type="match status" value="1"/>
</dbReference>
<comment type="caution">
    <text evidence="5">The sequence shown here is derived from an EMBL/GenBank/DDBJ whole genome shotgun (WGS) entry which is preliminary data.</text>
</comment>
<dbReference type="PRINTS" id="PR00453">
    <property type="entry name" value="VWFADOMAIN"/>
</dbReference>
<comment type="subcellular location">
    <subcellularLocation>
        <location evidence="1">Secreted</location>
        <location evidence="1">Extracellular space</location>
    </subcellularLocation>
</comment>
<keyword evidence="2" id="KW-0677">Repeat</keyword>
<dbReference type="Gene3D" id="2.60.40.10">
    <property type="entry name" value="Immunoglobulins"/>
    <property type="match status" value="2"/>
</dbReference>
<dbReference type="Pfam" id="PF00092">
    <property type="entry name" value="VWA"/>
    <property type="match status" value="1"/>
</dbReference>
<dbReference type="InterPro" id="IPR003961">
    <property type="entry name" value="FN3_dom"/>
</dbReference>
<dbReference type="SMART" id="SM00327">
    <property type="entry name" value="VWA"/>
    <property type="match status" value="1"/>
</dbReference>
<dbReference type="PANTHER" id="PTHR46708">
    <property type="entry name" value="TENASCIN"/>
    <property type="match status" value="1"/>
</dbReference>
<dbReference type="CDD" id="cd00063">
    <property type="entry name" value="FN3"/>
    <property type="match status" value="2"/>
</dbReference>
<dbReference type="SUPFAM" id="SSF49265">
    <property type="entry name" value="Fibronectin type III"/>
    <property type="match status" value="2"/>
</dbReference>
<dbReference type="Gene3D" id="3.40.50.410">
    <property type="entry name" value="von Willebrand factor, type A domain"/>
    <property type="match status" value="1"/>
</dbReference>
<feature type="domain" description="Fibronectin type-III" evidence="4">
    <location>
        <begin position="258"/>
        <end position="347"/>
    </location>
</feature>
<evidence type="ECO:0000256" key="1">
    <source>
        <dbReference type="ARBA" id="ARBA00004239"/>
    </source>
</evidence>
<dbReference type="InterPro" id="IPR036116">
    <property type="entry name" value="FN3_sf"/>
</dbReference>
<evidence type="ECO:0000313" key="5">
    <source>
        <dbReference type="EMBL" id="KAI2650845.1"/>
    </source>
</evidence>
<dbReference type="InterPro" id="IPR036465">
    <property type="entry name" value="vWFA_dom_sf"/>
</dbReference>
<dbReference type="Proteomes" id="UP000830375">
    <property type="component" value="Unassembled WGS sequence"/>
</dbReference>
<keyword evidence="6" id="KW-1185">Reference proteome</keyword>
<organism evidence="5 6">
    <name type="scientific">Labeo rohita</name>
    <name type="common">Indian major carp</name>
    <name type="synonym">Cyprinus rohita</name>
    <dbReference type="NCBI Taxonomy" id="84645"/>
    <lineage>
        <taxon>Eukaryota</taxon>
        <taxon>Metazoa</taxon>
        <taxon>Chordata</taxon>
        <taxon>Craniata</taxon>
        <taxon>Vertebrata</taxon>
        <taxon>Euteleostomi</taxon>
        <taxon>Actinopterygii</taxon>
        <taxon>Neopterygii</taxon>
        <taxon>Teleostei</taxon>
        <taxon>Ostariophysi</taxon>
        <taxon>Cypriniformes</taxon>
        <taxon>Cyprinidae</taxon>
        <taxon>Labeoninae</taxon>
        <taxon>Labeonini</taxon>
        <taxon>Labeo</taxon>
    </lineage>
</organism>
<name>A0ABQ8LJJ2_LABRO</name>
<gene>
    <name evidence="5" type="ORF">H4Q32_027296</name>
</gene>
<evidence type="ECO:0000256" key="2">
    <source>
        <dbReference type="ARBA" id="ARBA00022737"/>
    </source>
</evidence>
<accession>A0ABQ8LJJ2</accession>
<feature type="domain" description="VWFA" evidence="3">
    <location>
        <begin position="18"/>
        <end position="168"/>
    </location>
</feature>
<proteinExistence type="predicted"/>
<dbReference type="InterPro" id="IPR013783">
    <property type="entry name" value="Ig-like_fold"/>
</dbReference>
<dbReference type="Pfam" id="PF00041">
    <property type="entry name" value="fn3"/>
    <property type="match status" value="2"/>
</dbReference>